<dbReference type="Pfam" id="PF03466">
    <property type="entry name" value="LysR_substrate"/>
    <property type="match status" value="1"/>
</dbReference>
<dbReference type="InterPro" id="IPR036388">
    <property type="entry name" value="WH-like_DNA-bd_sf"/>
</dbReference>
<evidence type="ECO:0000256" key="1">
    <source>
        <dbReference type="ARBA" id="ARBA00009437"/>
    </source>
</evidence>
<dbReference type="FunFam" id="1.10.10.10:FF:000001">
    <property type="entry name" value="LysR family transcriptional regulator"/>
    <property type="match status" value="1"/>
</dbReference>
<dbReference type="PANTHER" id="PTHR30537:SF5">
    <property type="entry name" value="HTH-TYPE TRANSCRIPTIONAL ACTIVATOR TTDR-RELATED"/>
    <property type="match status" value="1"/>
</dbReference>
<dbReference type="GO" id="GO:0003700">
    <property type="term" value="F:DNA-binding transcription factor activity"/>
    <property type="evidence" value="ECO:0007669"/>
    <property type="project" value="InterPro"/>
</dbReference>
<evidence type="ECO:0000256" key="4">
    <source>
        <dbReference type="ARBA" id="ARBA00023163"/>
    </source>
</evidence>
<dbReference type="Gene3D" id="3.40.190.290">
    <property type="match status" value="1"/>
</dbReference>
<keyword evidence="4" id="KW-0804">Transcription</keyword>
<keyword evidence="2" id="KW-0805">Transcription regulation</keyword>
<dbReference type="InterPro" id="IPR000847">
    <property type="entry name" value="LysR_HTH_N"/>
</dbReference>
<dbReference type="FunFam" id="3.40.190.290:FF:000001">
    <property type="entry name" value="Transcriptional regulator, LysR family"/>
    <property type="match status" value="1"/>
</dbReference>
<keyword evidence="3" id="KW-0238">DNA-binding</keyword>
<dbReference type="InterPro" id="IPR036390">
    <property type="entry name" value="WH_DNA-bd_sf"/>
</dbReference>
<dbReference type="InterPro" id="IPR058163">
    <property type="entry name" value="LysR-type_TF_proteobact-type"/>
</dbReference>
<evidence type="ECO:0000259" key="5">
    <source>
        <dbReference type="PROSITE" id="PS50931"/>
    </source>
</evidence>
<dbReference type="PANTHER" id="PTHR30537">
    <property type="entry name" value="HTH-TYPE TRANSCRIPTIONAL REGULATOR"/>
    <property type="match status" value="1"/>
</dbReference>
<dbReference type="SUPFAM" id="SSF53850">
    <property type="entry name" value="Periplasmic binding protein-like II"/>
    <property type="match status" value="1"/>
</dbReference>
<dbReference type="InterPro" id="IPR005119">
    <property type="entry name" value="LysR_subst-bd"/>
</dbReference>
<dbReference type="SUPFAM" id="SSF46785">
    <property type="entry name" value="Winged helix' DNA-binding domain"/>
    <property type="match status" value="1"/>
</dbReference>
<name>A0A212K3S7_9PROT</name>
<organism evidence="6">
    <name type="scientific">uncultured Alphaproteobacteria bacterium</name>
    <dbReference type="NCBI Taxonomy" id="91750"/>
    <lineage>
        <taxon>Bacteria</taxon>
        <taxon>Pseudomonadati</taxon>
        <taxon>Pseudomonadota</taxon>
        <taxon>Alphaproteobacteria</taxon>
        <taxon>environmental samples</taxon>
    </lineage>
</organism>
<accession>A0A212K3S7</accession>
<dbReference type="EMBL" id="FLUO01000001">
    <property type="protein sequence ID" value="SBW06361.1"/>
    <property type="molecule type" value="Genomic_DNA"/>
</dbReference>
<dbReference type="AlphaFoldDB" id="A0A212K3S7"/>
<evidence type="ECO:0000256" key="3">
    <source>
        <dbReference type="ARBA" id="ARBA00023125"/>
    </source>
</evidence>
<evidence type="ECO:0000313" key="6">
    <source>
        <dbReference type="EMBL" id="SBW06361.1"/>
    </source>
</evidence>
<dbReference type="PROSITE" id="PS50931">
    <property type="entry name" value="HTH_LYSR"/>
    <property type="match status" value="1"/>
</dbReference>
<protein>
    <submittedName>
        <fullName evidence="6">Uncharacterized HTH-type transcriptional regulator HI_1364</fullName>
    </submittedName>
</protein>
<dbReference type="Gene3D" id="1.10.10.10">
    <property type="entry name" value="Winged helix-like DNA-binding domain superfamily/Winged helix DNA-binding domain"/>
    <property type="match status" value="1"/>
</dbReference>
<dbReference type="GO" id="GO:0006351">
    <property type="term" value="P:DNA-templated transcription"/>
    <property type="evidence" value="ECO:0007669"/>
    <property type="project" value="TreeGrafter"/>
</dbReference>
<dbReference type="PRINTS" id="PR00039">
    <property type="entry name" value="HTHLYSR"/>
</dbReference>
<reference evidence="6" key="1">
    <citation type="submission" date="2016-04" db="EMBL/GenBank/DDBJ databases">
        <authorList>
            <person name="Evans L.H."/>
            <person name="Alamgir A."/>
            <person name="Owens N."/>
            <person name="Weber N.D."/>
            <person name="Virtaneva K."/>
            <person name="Barbian K."/>
            <person name="Babar A."/>
            <person name="Rosenke K."/>
        </authorList>
    </citation>
    <scope>NUCLEOTIDE SEQUENCE</scope>
    <source>
        <strain evidence="6">86</strain>
    </source>
</reference>
<proteinExistence type="inferred from homology"/>
<feature type="domain" description="HTH lysR-type" evidence="5">
    <location>
        <begin position="1"/>
        <end position="59"/>
    </location>
</feature>
<dbReference type="Pfam" id="PF00126">
    <property type="entry name" value="HTH_1"/>
    <property type="match status" value="1"/>
</dbReference>
<comment type="similarity">
    <text evidence="1">Belongs to the LysR transcriptional regulatory family.</text>
</comment>
<evidence type="ECO:0000256" key="2">
    <source>
        <dbReference type="ARBA" id="ARBA00023015"/>
    </source>
</evidence>
<dbReference type="GO" id="GO:0043565">
    <property type="term" value="F:sequence-specific DNA binding"/>
    <property type="evidence" value="ECO:0007669"/>
    <property type="project" value="TreeGrafter"/>
</dbReference>
<gene>
    <name evidence="6" type="ORF">KL86APRO_12096</name>
</gene>
<dbReference type="CDD" id="cd08422">
    <property type="entry name" value="PBP2_CrgA_like"/>
    <property type="match status" value="1"/>
</dbReference>
<sequence>MDRLAAMQAFVRVAETRSFSEAARRLRVSKSVLSRQVAALEAELGARLFHRTTRALTPTEIGQAYYARVSRILADIEEAEQSIGRLQGAPRGRLKINAPMSFGYLHLAPALPDFMAENPEVEVDIVMNDRTVDLIEEGFDVAVRIGRLADSSLVARRLAPMRLVVCASPAYLAERGVPATPADLKGHCCLLYSNEPTPEEWRFATPEGTPWPVTAKGRLCANNGDALRLAALKGMGVVRLPSFMVGRDLQSGTLVSLLSEYVPQESGLYAIYPEARHLSPKVRAFVDFLAQRFGPHPYWDLVE</sequence>